<keyword evidence="8" id="KW-1185">Reference proteome</keyword>
<dbReference type="Gene3D" id="3.50.50.60">
    <property type="entry name" value="FAD/NAD(P)-binding domain"/>
    <property type="match status" value="1"/>
</dbReference>
<evidence type="ECO:0000256" key="5">
    <source>
        <dbReference type="ARBA" id="ARBA00023014"/>
    </source>
</evidence>
<dbReference type="InterPro" id="IPR036188">
    <property type="entry name" value="FAD/NAD-bd_sf"/>
</dbReference>
<dbReference type="EMBL" id="CP036318">
    <property type="protein sequence ID" value="QDV59222.1"/>
    <property type="molecule type" value="Genomic_DNA"/>
</dbReference>
<gene>
    <name evidence="7" type="ORF">Mal33_52500</name>
</gene>
<dbReference type="InterPro" id="IPR039650">
    <property type="entry name" value="HdrA-like"/>
</dbReference>
<evidence type="ECO:0000256" key="2">
    <source>
        <dbReference type="ARBA" id="ARBA00022723"/>
    </source>
</evidence>
<dbReference type="Pfam" id="PF12831">
    <property type="entry name" value="FAD_oxidored"/>
    <property type="match status" value="1"/>
</dbReference>
<keyword evidence="4" id="KW-0408">Iron</keyword>
<organism evidence="7 8">
    <name type="scientific">Rosistilla oblonga</name>
    <dbReference type="NCBI Taxonomy" id="2527990"/>
    <lineage>
        <taxon>Bacteria</taxon>
        <taxon>Pseudomonadati</taxon>
        <taxon>Planctomycetota</taxon>
        <taxon>Planctomycetia</taxon>
        <taxon>Pirellulales</taxon>
        <taxon>Pirellulaceae</taxon>
        <taxon>Rosistilla</taxon>
    </lineage>
</organism>
<accession>A0A518J1L6</accession>
<feature type="chain" id="PRO_5021790628" evidence="6">
    <location>
        <begin position="22"/>
        <end position="614"/>
    </location>
</feature>
<dbReference type="AlphaFoldDB" id="A0A518J1L6"/>
<dbReference type="SUPFAM" id="SSF51905">
    <property type="entry name" value="FAD/NAD(P)-binding domain"/>
    <property type="match status" value="1"/>
</dbReference>
<sequence length="614" mass="66585" precursor="true">MRILRLLIVVSIAISSTLAMAADAARQTDVCVYGSTPAGIAAAVSAAKAGRSVLLVEPTDHIGGMLTSGLSHTDFRSFEALTGFFLDFAQRVDADYVARYGADSEQVVAAFRGTHGEPSVNLRILQQMLAEYPAIQTLKQLVLEEVATTDSQLGRRRIVSATFAGPDGQSQQIDARAFIDASYEGDLLAAAGECYHVGRESRSQYGEPMAGNPQGQADGQVQGYNLRLIMTTDTTNMREPVQPAGYNRDDFVDVLQAFESGKLKHVFASDRSGIYRAHAPGMPNDKADINDTPHAAVRLSMPDINDAYPDGDRATRAKIVAAHYAYNLGLLYFLQHDAAVPPAIREDARRWGFCRDEFPGTAGIPPQLYIREARRMVGQHVFTARDTEQADGDARAVLHRDSIAIGDYVHNCHGTGRTGSRFDGQHEGEFYKKVPPYQIPYGVIVPAVTENLLVPVACSASHFGFGALRLEPIWSSLGQAAGCAAAIAIEQDLPVQAIDVPHLQQRLHADGSATIYVTDVPPDSEDFAALQWWGTRGGLHGLAPAKQPRPKSLGSQYNAAFPGHAAELDNPVTDALHKRWLTLLPADTTIPDTASKQARRDWIRAAWRHSVAGN</sequence>
<name>A0A518J1L6_9BACT</name>
<evidence type="ECO:0000256" key="1">
    <source>
        <dbReference type="ARBA" id="ARBA00022485"/>
    </source>
</evidence>
<proteinExistence type="predicted"/>
<dbReference type="PANTHER" id="PTHR43498">
    <property type="entry name" value="FERREDOXIN:COB-COM HETERODISULFIDE REDUCTASE SUBUNIT A"/>
    <property type="match status" value="1"/>
</dbReference>
<keyword evidence="6" id="KW-0732">Signal</keyword>
<keyword evidence="3" id="KW-0560">Oxidoreductase</keyword>
<evidence type="ECO:0000256" key="4">
    <source>
        <dbReference type="ARBA" id="ARBA00023004"/>
    </source>
</evidence>
<evidence type="ECO:0000313" key="7">
    <source>
        <dbReference type="EMBL" id="QDV59222.1"/>
    </source>
</evidence>
<feature type="signal peptide" evidence="6">
    <location>
        <begin position="1"/>
        <end position="21"/>
    </location>
</feature>
<keyword evidence="1" id="KW-0004">4Fe-4S</keyword>
<evidence type="ECO:0000256" key="6">
    <source>
        <dbReference type="SAM" id="SignalP"/>
    </source>
</evidence>
<dbReference type="GO" id="GO:0046872">
    <property type="term" value="F:metal ion binding"/>
    <property type="evidence" value="ECO:0007669"/>
    <property type="project" value="UniProtKB-KW"/>
</dbReference>
<evidence type="ECO:0000313" key="8">
    <source>
        <dbReference type="Proteomes" id="UP000316770"/>
    </source>
</evidence>
<dbReference type="PANTHER" id="PTHR43498:SF1">
    <property type="entry name" value="COB--COM HETERODISULFIDE REDUCTASE IRON-SULFUR SUBUNIT A"/>
    <property type="match status" value="1"/>
</dbReference>
<protein>
    <submittedName>
        <fullName evidence="7">Putative FAD-binding dehydrogenase</fullName>
    </submittedName>
</protein>
<dbReference type="Proteomes" id="UP000316770">
    <property type="component" value="Chromosome"/>
</dbReference>
<dbReference type="GO" id="GO:0016491">
    <property type="term" value="F:oxidoreductase activity"/>
    <property type="evidence" value="ECO:0007669"/>
    <property type="project" value="UniProtKB-KW"/>
</dbReference>
<evidence type="ECO:0000256" key="3">
    <source>
        <dbReference type="ARBA" id="ARBA00023002"/>
    </source>
</evidence>
<keyword evidence="5" id="KW-0411">Iron-sulfur</keyword>
<keyword evidence="2" id="KW-0479">Metal-binding</keyword>
<dbReference type="GO" id="GO:0051539">
    <property type="term" value="F:4 iron, 4 sulfur cluster binding"/>
    <property type="evidence" value="ECO:0007669"/>
    <property type="project" value="UniProtKB-KW"/>
</dbReference>
<dbReference type="Gene3D" id="3.30.9.100">
    <property type="match status" value="1"/>
</dbReference>
<reference evidence="7 8" key="1">
    <citation type="submission" date="2019-02" db="EMBL/GenBank/DDBJ databases">
        <title>Deep-cultivation of Planctomycetes and their phenomic and genomic characterization uncovers novel biology.</title>
        <authorList>
            <person name="Wiegand S."/>
            <person name="Jogler M."/>
            <person name="Boedeker C."/>
            <person name="Pinto D."/>
            <person name="Vollmers J."/>
            <person name="Rivas-Marin E."/>
            <person name="Kohn T."/>
            <person name="Peeters S.H."/>
            <person name="Heuer A."/>
            <person name="Rast P."/>
            <person name="Oberbeckmann S."/>
            <person name="Bunk B."/>
            <person name="Jeske O."/>
            <person name="Meyerdierks A."/>
            <person name="Storesund J.E."/>
            <person name="Kallscheuer N."/>
            <person name="Luecker S."/>
            <person name="Lage O.M."/>
            <person name="Pohl T."/>
            <person name="Merkel B.J."/>
            <person name="Hornburger P."/>
            <person name="Mueller R.-W."/>
            <person name="Bruemmer F."/>
            <person name="Labrenz M."/>
            <person name="Spormann A.M."/>
            <person name="Op den Camp H."/>
            <person name="Overmann J."/>
            <person name="Amann R."/>
            <person name="Jetten M.S.M."/>
            <person name="Mascher T."/>
            <person name="Medema M.H."/>
            <person name="Devos D.P."/>
            <person name="Kaster A.-K."/>
            <person name="Ovreas L."/>
            <person name="Rohde M."/>
            <person name="Galperin M.Y."/>
            <person name="Jogler C."/>
        </authorList>
    </citation>
    <scope>NUCLEOTIDE SEQUENCE [LARGE SCALE GENOMIC DNA]</scope>
    <source>
        <strain evidence="7 8">Mal33</strain>
    </source>
</reference>